<feature type="coiled-coil region" evidence="1">
    <location>
        <begin position="134"/>
        <end position="161"/>
    </location>
</feature>
<organism evidence="2 3">
    <name type="scientific">Fulvitalea axinellae</name>
    <dbReference type="NCBI Taxonomy" id="1182444"/>
    <lineage>
        <taxon>Bacteria</taxon>
        <taxon>Pseudomonadati</taxon>
        <taxon>Bacteroidota</taxon>
        <taxon>Cytophagia</taxon>
        <taxon>Cytophagales</taxon>
        <taxon>Persicobacteraceae</taxon>
        <taxon>Fulvitalea</taxon>
    </lineage>
</organism>
<dbReference type="Proteomes" id="UP001348817">
    <property type="component" value="Plasmid pFA1"/>
</dbReference>
<gene>
    <name evidence="2" type="ORF">FUAX_40790</name>
</gene>
<dbReference type="KEGG" id="fax:FUAX_40790"/>
<proteinExistence type="predicted"/>
<sequence>MKDALRELEVFFGNMLSSAFVGKVKETDKAENEAVITVERDGMQYDVKLKSIIDKAGSHMIAIPEKESFVFCVSEGNSKERYLAVALNEVEKVIYKGGNIAFRLDDPAKRVALEVGDVSVKMDGKKVVFNDQANDSYLTNINSLVKRINALEEDLNTVKNAFKTWTPAPFDGGGALKAITSKWFGKAFVKTTVEDLKDDKVQH</sequence>
<keyword evidence="3" id="KW-1185">Reference proteome</keyword>
<keyword evidence="1" id="KW-0175">Coiled coil</keyword>
<keyword evidence="2" id="KW-0614">Plasmid</keyword>
<evidence type="ECO:0000313" key="2">
    <source>
        <dbReference type="EMBL" id="BDD11647.1"/>
    </source>
</evidence>
<reference evidence="2 3" key="1">
    <citation type="submission" date="2021-12" db="EMBL/GenBank/DDBJ databases">
        <title>Genome sequencing of bacteria with rrn-lacking chromosome and rrn-plasmid.</title>
        <authorList>
            <person name="Anda M."/>
            <person name="Iwasaki W."/>
        </authorList>
    </citation>
    <scope>NUCLEOTIDE SEQUENCE [LARGE SCALE GENOMIC DNA]</scope>
    <source>
        <strain evidence="2 3">DSM 100852</strain>
        <plasmid evidence="2 3">pFA1</plasmid>
    </source>
</reference>
<geneLocation type="plasmid" evidence="2 3">
    <name>pFA1</name>
</geneLocation>
<dbReference type="EMBL" id="AP025315">
    <property type="protein sequence ID" value="BDD11647.1"/>
    <property type="molecule type" value="Genomic_DNA"/>
</dbReference>
<evidence type="ECO:0000313" key="3">
    <source>
        <dbReference type="Proteomes" id="UP001348817"/>
    </source>
</evidence>
<accession>A0AAU9D1W9</accession>
<name>A0AAU9D1W9_9BACT</name>
<dbReference type="AlphaFoldDB" id="A0AAU9D1W9"/>
<protein>
    <submittedName>
        <fullName evidence="2">Uncharacterized protein</fullName>
    </submittedName>
</protein>
<evidence type="ECO:0000256" key="1">
    <source>
        <dbReference type="SAM" id="Coils"/>
    </source>
</evidence>
<dbReference type="RefSeq" id="WP_338394769.1">
    <property type="nucleotide sequence ID" value="NZ_AP025315.1"/>
</dbReference>